<accession>A0A1S4A914</accession>
<organism evidence="1">
    <name type="scientific">Nicotiana tabacum</name>
    <name type="common">Common tobacco</name>
    <dbReference type="NCBI Taxonomy" id="4097"/>
    <lineage>
        <taxon>Eukaryota</taxon>
        <taxon>Viridiplantae</taxon>
        <taxon>Streptophyta</taxon>
        <taxon>Embryophyta</taxon>
        <taxon>Tracheophyta</taxon>
        <taxon>Spermatophyta</taxon>
        <taxon>Magnoliopsida</taxon>
        <taxon>eudicotyledons</taxon>
        <taxon>Gunneridae</taxon>
        <taxon>Pentapetalae</taxon>
        <taxon>asterids</taxon>
        <taxon>lamiids</taxon>
        <taxon>Solanales</taxon>
        <taxon>Solanaceae</taxon>
        <taxon>Nicotianoideae</taxon>
        <taxon>Nicotianeae</taxon>
        <taxon>Nicotiana</taxon>
    </lineage>
</organism>
<dbReference type="AlphaFoldDB" id="A0A1S4A914"/>
<protein>
    <submittedName>
        <fullName evidence="1">Uncharacterized protein</fullName>
    </submittedName>
</protein>
<name>A0A1S4A914_TOBAC</name>
<dbReference type="KEGG" id="nta:107795024"/>
<dbReference type="PANTHER" id="PTHR46238">
    <property type="entry name" value="REVERSE TRANSCRIPTASE DOMAIN-CONTAINING PROTEIN"/>
    <property type="match status" value="1"/>
</dbReference>
<proteinExistence type="predicted"/>
<gene>
    <name evidence="1" type="primary">LOC107795024</name>
</gene>
<dbReference type="OrthoDB" id="1305822at2759"/>
<reference evidence="1" key="1">
    <citation type="submission" date="2025-08" db="UniProtKB">
        <authorList>
            <consortium name="RefSeq"/>
        </authorList>
    </citation>
    <scope>IDENTIFICATION</scope>
</reference>
<dbReference type="PANTHER" id="PTHR46238:SF8">
    <property type="entry name" value="ENDONUCLEASE_EXONUCLEASE_PHOSPHATASE DOMAIN-CONTAINING PROTEIN"/>
    <property type="match status" value="1"/>
</dbReference>
<dbReference type="PaxDb" id="4097-A0A1S4A914"/>
<evidence type="ECO:0000313" key="1">
    <source>
        <dbReference type="RefSeq" id="XP_016473071.1"/>
    </source>
</evidence>
<dbReference type="RefSeq" id="XP_016473071.1">
    <property type="nucleotide sequence ID" value="XM_016617585.1"/>
</dbReference>
<sequence>MSFYPCFFDPFTAAKTATFERLFEDVRGKGGDKKLYRLAKSWERKARDLDQMQCIKDGDGKGGDKDIVLGELENSGSQRDFGYFRRIRSDEVVGTMQKMSRDKATRFDEIPVEYWKEEYQVAESYYESLGEGGGEEDAMSGRKIGTQVIPKRDSFKYLGAIIQGNGEIDEDVTNRIGAGWMRWRLSSGFLCDKTVPPGLKGKFYKVVVRSTMLYVAEC</sequence>
<dbReference type="STRING" id="4097.A0A1S4A914"/>